<organism evidence="3 4">
    <name type="scientific">Chitiniphilus purpureus</name>
    <dbReference type="NCBI Taxonomy" id="2981137"/>
    <lineage>
        <taxon>Bacteria</taxon>
        <taxon>Pseudomonadati</taxon>
        <taxon>Pseudomonadota</taxon>
        <taxon>Betaproteobacteria</taxon>
        <taxon>Neisseriales</taxon>
        <taxon>Chitinibacteraceae</taxon>
        <taxon>Chitiniphilus</taxon>
    </lineage>
</organism>
<dbReference type="Proteomes" id="UP001061302">
    <property type="component" value="Chromosome"/>
</dbReference>
<protein>
    <submittedName>
        <fullName evidence="3">YceI family protein</fullName>
    </submittedName>
</protein>
<sequence length="187" mass="19953">MKPMIASLLAMLAAGAVAAPQTYEIDSTHTYPSFEISHLGFSIQRGGFDKTSGTIVLDTEKKSGNVEIVIDTASIDTGLDKRDAHLRGEDFFNTAQFPTATFKSGKLKFSGDKLTAIDGEFTLLGVTKPLTLAVSNFKCGTHPMSKKPWCGAEATGTLKRTDFGMSYGVPGVGDEVKLNIQVEAGLK</sequence>
<evidence type="ECO:0000313" key="3">
    <source>
        <dbReference type="EMBL" id="UXY16893.1"/>
    </source>
</evidence>
<feature type="chain" id="PRO_5045583238" evidence="1">
    <location>
        <begin position="19"/>
        <end position="187"/>
    </location>
</feature>
<feature type="signal peptide" evidence="1">
    <location>
        <begin position="1"/>
        <end position="18"/>
    </location>
</feature>
<dbReference type="SMART" id="SM00867">
    <property type="entry name" value="YceI"/>
    <property type="match status" value="1"/>
</dbReference>
<evidence type="ECO:0000256" key="1">
    <source>
        <dbReference type="SAM" id="SignalP"/>
    </source>
</evidence>
<proteinExistence type="predicted"/>
<dbReference type="InterPro" id="IPR007372">
    <property type="entry name" value="Lipid/polyisoprenoid-bd_YceI"/>
</dbReference>
<dbReference type="Gene3D" id="2.40.128.110">
    <property type="entry name" value="Lipid/polyisoprenoid-binding, YceI-like"/>
    <property type="match status" value="1"/>
</dbReference>
<evidence type="ECO:0000313" key="4">
    <source>
        <dbReference type="Proteomes" id="UP001061302"/>
    </source>
</evidence>
<keyword evidence="4" id="KW-1185">Reference proteome</keyword>
<gene>
    <name evidence="3" type="ORF">N8I74_07725</name>
</gene>
<feature type="domain" description="Lipid/polyisoprenoid-binding YceI-like" evidence="2">
    <location>
        <begin position="22"/>
        <end position="185"/>
    </location>
</feature>
<dbReference type="InterPro" id="IPR036761">
    <property type="entry name" value="TTHA0802/YceI-like_sf"/>
</dbReference>
<dbReference type="SUPFAM" id="SSF101874">
    <property type="entry name" value="YceI-like"/>
    <property type="match status" value="1"/>
</dbReference>
<dbReference type="PANTHER" id="PTHR34406:SF1">
    <property type="entry name" value="PROTEIN YCEI"/>
    <property type="match status" value="1"/>
</dbReference>
<reference evidence="3" key="1">
    <citation type="submission" date="2022-10" db="EMBL/GenBank/DDBJ databases">
        <title>Chitiniphilus purpureus sp. nov., a novel chitin-degrading bacterium isolated from crawfish pond sediment.</title>
        <authorList>
            <person name="Li K."/>
        </authorList>
    </citation>
    <scope>NUCLEOTIDE SEQUENCE</scope>
    <source>
        <strain evidence="3">CD1</strain>
    </source>
</reference>
<name>A0ABY6DRP1_9NEIS</name>
<accession>A0ABY6DRP1</accession>
<dbReference type="Pfam" id="PF04264">
    <property type="entry name" value="YceI"/>
    <property type="match status" value="1"/>
</dbReference>
<dbReference type="EMBL" id="CP106753">
    <property type="protein sequence ID" value="UXY16893.1"/>
    <property type="molecule type" value="Genomic_DNA"/>
</dbReference>
<keyword evidence="1" id="KW-0732">Signal</keyword>
<evidence type="ECO:0000259" key="2">
    <source>
        <dbReference type="SMART" id="SM00867"/>
    </source>
</evidence>
<dbReference type="RefSeq" id="WP_263126306.1">
    <property type="nucleotide sequence ID" value="NZ_CP106753.1"/>
</dbReference>
<dbReference type="PANTHER" id="PTHR34406">
    <property type="entry name" value="PROTEIN YCEI"/>
    <property type="match status" value="1"/>
</dbReference>